<organism evidence="2 3">
    <name type="scientific">Lymnaea stagnalis</name>
    <name type="common">Great pond snail</name>
    <name type="synonym">Helix stagnalis</name>
    <dbReference type="NCBI Taxonomy" id="6523"/>
    <lineage>
        <taxon>Eukaryota</taxon>
        <taxon>Metazoa</taxon>
        <taxon>Spiralia</taxon>
        <taxon>Lophotrochozoa</taxon>
        <taxon>Mollusca</taxon>
        <taxon>Gastropoda</taxon>
        <taxon>Heterobranchia</taxon>
        <taxon>Euthyneura</taxon>
        <taxon>Panpulmonata</taxon>
        <taxon>Hygrophila</taxon>
        <taxon>Lymnaeoidea</taxon>
        <taxon>Lymnaeidae</taxon>
        <taxon>Lymnaea</taxon>
    </lineage>
</organism>
<protein>
    <submittedName>
        <fullName evidence="2">Uncharacterized protein</fullName>
    </submittedName>
</protein>
<accession>A0AAV2H2Q5</accession>
<evidence type="ECO:0000256" key="1">
    <source>
        <dbReference type="SAM" id="MobiDB-lite"/>
    </source>
</evidence>
<reference evidence="2 3" key="1">
    <citation type="submission" date="2024-04" db="EMBL/GenBank/DDBJ databases">
        <authorList>
            <consortium name="Genoscope - CEA"/>
            <person name="William W."/>
        </authorList>
    </citation>
    <scope>NUCLEOTIDE SEQUENCE [LARGE SCALE GENOMIC DNA]</scope>
</reference>
<feature type="non-terminal residue" evidence="2">
    <location>
        <position position="1"/>
    </location>
</feature>
<feature type="region of interest" description="Disordered" evidence="1">
    <location>
        <begin position="1"/>
        <end position="59"/>
    </location>
</feature>
<evidence type="ECO:0000313" key="2">
    <source>
        <dbReference type="EMBL" id="CAL1526772.1"/>
    </source>
</evidence>
<feature type="compositionally biased region" description="Polar residues" evidence="1">
    <location>
        <begin position="50"/>
        <end position="59"/>
    </location>
</feature>
<feature type="non-terminal residue" evidence="2">
    <location>
        <position position="59"/>
    </location>
</feature>
<evidence type="ECO:0000313" key="3">
    <source>
        <dbReference type="Proteomes" id="UP001497497"/>
    </source>
</evidence>
<proteinExistence type="predicted"/>
<feature type="compositionally biased region" description="Polar residues" evidence="1">
    <location>
        <begin position="13"/>
        <end position="28"/>
    </location>
</feature>
<dbReference type="EMBL" id="CAXITT010000008">
    <property type="protein sequence ID" value="CAL1526772.1"/>
    <property type="molecule type" value="Genomic_DNA"/>
</dbReference>
<keyword evidence="3" id="KW-1185">Reference proteome</keyword>
<dbReference type="AlphaFoldDB" id="A0AAV2H2Q5"/>
<comment type="caution">
    <text evidence="2">The sequence shown here is derived from an EMBL/GenBank/DDBJ whole genome shotgun (WGS) entry which is preliminary data.</text>
</comment>
<dbReference type="Proteomes" id="UP001497497">
    <property type="component" value="Unassembled WGS sequence"/>
</dbReference>
<gene>
    <name evidence="2" type="ORF">GSLYS_00000949001</name>
</gene>
<sequence length="59" mass="6075">SSAGGGGGRAPNLRQNSASGDSHASSELTRCKGSMRSEDFLDPKSAWKSGASSRQNTFS</sequence>
<name>A0AAV2H2Q5_LYMST</name>